<reference evidence="1 2" key="2">
    <citation type="submission" date="2020-06" db="EMBL/GenBank/DDBJ databases">
        <title>Polyphasic characterization of a Rahnella strain isolated from tree sap.</title>
        <authorList>
            <person name="Kim I.S."/>
        </authorList>
    </citation>
    <scope>NUCLEOTIDE SEQUENCE [LARGE SCALE GENOMIC DNA]</scope>
    <source>
        <strain evidence="1 2">SAP-1</strain>
    </source>
</reference>
<name>A0A848MI74_9GAMM</name>
<protein>
    <submittedName>
        <fullName evidence="1">Uncharacterized protein</fullName>
    </submittedName>
</protein>
<sequence length="64" mass="7074">MENPLIINDMPFILPKNGRILLSITDGEVSSAEILRDDMHIVTLAALLEIAERAGYKIIAPEID</sequence>
<dbReference type="Proteomes" id="UP000585363">
    <property type="component" value="Unassembled WGS sequence"/>
</dbReference>
<gene>
    <name evidence="1" type="ORF">GW590_08350</name>
</gene>
<dbReference type="EMBL" id="JAADJU010000004">
    <property type="protein sequence ID" value="NMP26873.1"/>
    <property type="molecule type" value="Genomic_DNA"/>
</dbReference>
<dbReference type="AlphaFoldDB" id="A0A848MI74"/>
<organism evidence="1 2">
    <name type="scientific">Rouxiella aceris</name>
    <dbReference type="NCBI Taxonomy" id="2703884"/>
    <lineage>
        <taxon>Bacteria</taxon>
        <taxon>Pseudomonadati</taxon>
        <taxon>Pseudomonadota</taxon>
        <taxon>Gammaproteobacteria</taxon>
        <taxon>Enterobacterales</taxon>
        <taxon>Yersiniaceae</taxon>
        <taxon>Rouxiella</taxon>
    </lineage>
</organism>
<accession>A0A848MI74</accession>
<dbReference type="RefSeq" id="WP_169402580.1">
    <property type="nucleotide sequence ID" value="NZ_JAADJU010000004.1"/>
</dbReference>
<comment type="caution">
    <text evidence="1">The sequence shown here is derived from an EMBL/GenBank/DDBJ whole genome shotgun (WGS) entry which is preliminary data.</text>
</comment>
<keyword evidence="2" id="KW-1185">Reference proteome</keyword>
<evidence type="ECO:0000313" key="2">
    <source>
        <dbReference type="Proteomes" id="UP000585363"/>
    </source>
</evidence>
<reference evidence="1 2" key="1">
    <citation type="submission" date="2020-01" db="EMBL/GenBank/DDBJ databases">
        <authorList>
            <person name="Lee S.D."/>
        </authorList>
    </citation>
    <scope>NUCLEOTIDE SEQUENCE [LARGE SCALE GENOMIC DNA]</scope>
    <source>
        <strain evidence="1 2">SAP-1</strain>
    </source>
</reference>
<proteinExistence type="predicted"/>
<evidence type="ECO:0000313" key="1">
    <source>
        <dbReference type="EMBL" id="NMP26873.1"/>
    </source>
</evidence>